<feature type="region of interest" description="Disordered" evidence="1">
    <location>
        <begin position="311"/>
        <end position="337"/>
    </location>
</feature>
<proteinExistence type="predicted"/>
<organism evidence="3 4">
    <name type="scientific">Thyridium curvatum</name>
    <dbReference type="NCBI Taxonomy" id="1093900"/>
    <lineage>
        <taxon>Eukaryota</taxon>
        <taxon>Fungi</taxon>
        <taxon>Dikarya</taxon>
        <taxon>Ascomycota</taxon>
        <taxon>Pezizomycotina</taxon>
        <taxon>Sordariomycetes</taxon>
        <taxon>Sordariomycetidae</taxon>
        <taxon>Thyridiales</taxon>
        <taxon>Thyridiaceae</taxon>
        <taxon>Thyridium</taxon>
    </lineage>
</organism>
<dbReference type="AlphaFoldDB" id="A0A507B6L9"/>
<sequence length="778" mass="86798">MGMASESTTAASIRVVADAAHSLHERARISGPDFEEVAPVVKNLETVLKHLRVEAEDPDSLLNTQQQETSVYARQLTPIIEDCDFTLKQLSTIFEKFGHSDDARNSNGPAPYHPAPPPFSSSSSSSHHPSKDGADGQGKDMIALIRTKLANQRSNLEMFLDTVQLHNPAKQRMPPPTTGDQMEKIKDKVDEVAGRLFRRARRGGEDDEDLWRQFCHELEKEGFAGQVLRQNKEVIRAYLRGLDSNGMLDGTGPPPSVRGILPSAAVHPSAYSPHPPATGDTSPKEVMHPTFENEKYAISVKQGRVLPAQGDQNRQLQQQHLVPHAPPPPPGLYNQDSALSYDRYTSSDDEYGPDSSHQLALISTWELLTLDKQEQDHLAARMGAMHLAPQPLLPGPTASPGTSPNQRYLPAPVPSKQSHLLPPVAPPLDLSISPRYVPPLPAYSAALTPPPAYGSSPVVPQPLPSSFPGVGHAVTPEQARYSRLAPDSQGRDIPLDAKWTKIKRSLVSTEVLAQAGVRYEARPEFVAVLGVLTKADIAEFARRSAEIRRMRMRGPGRQQTRSAHAPRTRHRTGSTSDSESDVLWDESDSSEDERDVKRRYDRGKYIPKSVKGDKGPAEEQKGTKVYPFIVSPPNGENKASPSATVKPKPILKNKNENHVRFDRDGPIEIPPESERSPRSSRDEMDRERRQRHRDYDRDYDRDNERERDRRRRRDRDRDREREYPLRGSRHRREERDRERERDRDRPGKKKWGETLGAVGIGGAAASLLSVLTEAASGF</sequence>
<dbReference type="STRING" id="1093900.A0A507B6L9"/>
<name>A0A507B6L9_9PEZI</name>
<keyword evidence="4" id="KW-1185">Reference proteome</keyword>
<evidence type="ECO:0000256" key="1">
    <source>
        <dbReference type="SAM" id="MobiDB-lite"/>
    </source>
</evidence>
<dbReference type="Pfam" id="PF26118">
    <property type="entry name" value="DUF8035"/>
    <property type="match status" value="1"/>
</dbReference>
<feature type="domain" description="DUF8035" evidence="2">
    <location>
        <begin position="496"/>
        <end position="549"/>
    </location>
</feature>
<dbReference type="OrthoDB" id="5226662at2759"/>
<evidence type="ECO:0000259" key="2">
    <source>
        <dbReference type="Pfam" id="PF26118"/>
    </source>
</evidence>
<accession>A0A507B6L9</accession>
<feature type="region of interest" description="Disordered" evidence="1">
    <location>
        <begin position="249"/>
        <end position="286"/>
    </location>
</feature>
<evidence type="ECO:0000313" key="4">
    <source>
        <dbReference type="Proteomes" id="UP000319257"/>
    </source>
</evidence>
<evidence type="ECO:0000313" key="3">
    <source>
        <dbReference type="EMBL" id="TPX13029.1"/>
    </source>
</evidence>
<dbReference type="PANTHER" id="PTHR42081:SF2">
    <property type="entry name" value="NIPPED-B-LIKE PROTEIN B"/>
    <property type="match status" value="1"/>
</dbReference>
<comment type="caution">
    <text evidence="3">The sequence shown here is derived from an EMBL/GenBank/DDBJ whole genome shotgun (WGS) entry which is preliminary data.</text>
</comment>
<feature type="compositionally biased region" description="Basic and acidic residues" evidence="1">
    <location>
        <begin position="731"/>
        <end position="745"/>
    </location>
</feature>
<gene>
    <name evidence="3" type="ORF">E0L32_006455</name>
</gene>
<feature type="compositionally biased region" description="Basic and acidic residues" evidence="1">
    <location>
        <begin position="594"/>
        <end position="622"/>
    </location>
</feature>
<dbReference type="InterPro" id="IPR058348">
    <property type="entry name" value="DUF8035"/>
</dbReference>
<dbReference type="PANTHER" id="PTHR42081">
    <property type="entry name" value="ZINC FINGER PROTEIN DHHC DOMAIN CONTAINING PROTEIN"/>
    <property type="match status" value="1"/>
</dbReference>
<feature type="compositionally biased region" description="Acidic residues" evidence="1">
    <location>
        <begin position="578"/>
        <end position="593"/>
    </location>
</feature>
<dbReference type="Proteomes" id="UP000319257">
    <property type="component" value="Unassembled WGS sequence"/>
</dbReference>
<dbReference type="GeneID" id="41973902"/>
<feature type="compositionally biased region" description="Basic and acidic residues" evidence="1">
    <location>
        <begin position="653"/>
        <end position="707"/>
    </location>
</feature>
<feature type="region of interest" description="Disordered" evidence="1">
    <location>
        <begin position="100"/>
        <end position="137"/>
    </location>
</feature>
<dbReference type="RefSeq" id="XP_030994740.1">
    <property type="nucleotide sequence ID" value="XM_031141089.1"/>
</dbReference>
<dbReference type="InParanoid" id="A0A507B6L9"/>
<reference evidence="3 4" key="1">
    <citation type="submission" date="2019-06" db="EMBL/GenBank/DDBJ databases">
        <title>Draft genome sequence of the filamentous fungus Phialemoniopsis curvata isolated from diesel fuel.</title>
        <authorList>
            <person name="Varaljay V.A."/>
            <person name="Lyon W.J."/>
            <person name="Crouch A.L."/>
            <person name="Drake C.E."/>
            <person name="Hollomon J.M."/>
            <person name="Nadeau L.J."/>
            <person name="Nunn H.S."/>
            <person name="Stevenson B.S."/>
            <person name="Bojanowski C.L."/>
            <person name="Crookes-Goodson W.J."/>
        </authorList>
    </citation>
    <scope>NUCLEOTIDE SEQUENCE [LARGE SCALE GENOMIC DNA]</scope>
    <source>
        <strain evidence="3 4">D216</strain>
    </source>
</reference>
<feature type="region of interest" description="Disordered" evidence="1">
    <location>
        <begin position="548"/>
        <end position="754"/>
    </location>
</feature>
<feature type="compositionally biased region" description="Basic and acidic residues" evidence="1">
    <location>
        <begin position="715"/>
        <end position="724"/>
    </location>
</feature>
<dbReference type="EMBL" id="SKBQ01000037">
    <property type="protein sequence ID" value="TPX13029.1"/>
    <property type="molecule type" value="Genomic_DNA"/>
</dbReference>
<protein>
    <recommendedName>
        <fullName evidence="2">DUF8035 domain-containing protein</fullName>
    </recommendedName>
</protein>